<comment type="caution">
    <text evidence="1">The sequence shown here is derived from an EMBL/GenBank/DDBJ whole genome shotgun (WGS) entry which is preliminary data.</text>
</comment>
<organism evidence="1 2">
    <name type="scientific">Candidatus Flavonifractor intestinipullorum</name>
    <dbReference type="NCBI Taxonomy" id="2838587"/>
    <lineage>
        <taxon>Bacteria</taxon>
        <taxon>Bacillati</taxon>
        <taxon>Bacillota</taxon>
        <taxon>Clostridia</taxon>
        <taxon>Eubacteriales</taxon>
        <taxon>Oscillospiraceae</taxon>
        <taxon>Flavonifractor</taxon>
    </lineage>
</organism>
<sequence>RVAIARAISTGAPILMADEPTGALDSKTGAQVLDILHQLHREQGTTVLLITHDNKVAAAARRIIRIADGQIVVDCPREEIAL</sequence>
<name>A0A9D2MBJ4_9FIRM</name>
<accession>A0A9D2MBJ4</accession>
<dbReference type="PANTHER" id="PTHR24220:SF86">
    <property type="entry name" value="ABC TRANSPORTER ABCH.1"/>
    <property type="match status" value="1"/>
</dbReference>
<gene>
    <name evidence="1" type="ORF">H9714_08715</name>
</gene>
<evidence type="ECO:0000313" key="2">
    <source>
        <dbReference type="Proteomes" id="UP000824208"/>
    </source>
</evidence>
<keyword evidence="1" id="KW-0547">Nucleotide-binding</keyword>
<evidence type="ECO:0000313" key="1">
    <source>
        <dbReference type="EMBL" id="HJB57617.1"/>
    </source>
</evidence>
<dbReference type="SUPFAM" id="SSF52540">
    <property type="entry name" value="P-loop containing nucleoside triphosphate hydrolases"/>
    <property type="match status" value="1"/>
</dbReference>
<dbReference type="PANTHER" id="PTHR24220">
    <property type="entry name" value="IMPORT ATP-BINDING PROTEIN"/>
    <property type="match status" value="1"/>
</dbReference>
<dbReference type="GO" id="GO:0005524">
    <property type="term" value="F:ATP binding"/>
    <property type="evidence" value="ECO:0007669"/>
    <property type="project" value="UniProtKB-KW"/>
</dbReference>
<reference evidence="1" key="2">
    <citation type="submission" date="2021-04" db="EMBL/GenBank/DDBJ databases">
        <authorList>
            <person name="Gilroy R."/>
        </authorList>
    </citation>
    <scope>NUCLEOTIDE SEQUENCE</scope>
    <source>
        <strain evidence="1">CHK189-11263</strain>
    </source>
</reference>
<dbReference type="EMBL" id="DWYC01000078">
    <property type="protein sequence ID" value="HJB57617.1"/>
    <property type="molecule type" value="Genomic_DNA"/>
</dbReference>
<reference evidence="1" key="1">
    <citation type="journal article" date="2021" name="PeerJ">
        <title>Extensive microbial diversity within the chicken gut microbiome revealed by metagenomics and culture.</title>
        <authorList>
            <person name="Gilroy R."/>
            <person name="Ravi A."/>
            <person name="Getino M."/>
            <person name="Pursley I."/>
            <person name="Horton D.L."/>
            <person name="Alikhan N.F."/>
            <person name="Baker D."/>
            <person name="Gharbi K."/>
            <person name="Hall N."/>
            <person name="Watson M."/>
            <person name="Adriaenssens E.M."/>
            <person name="Foster-Nyarko E."/>
            <person name="Jarju S."/>
            <person name="Secka A."/>
            <person name="Antonio M."/>
            <person name="Oren A."/>
            <person name="Chaudhuri R.R."/>
            <person name="La Ragione R."/>
            <person name="Hildebrand F."/>
            <person name="Pallen M.J."/>
        </authorList>
    </citation>
    <scope>NUCLEOTIDE SEQUENCE</scope>
    <source>
        <strain evidence="1">CHK189-11263</strain>
    </source>
</reference>
<dbReference type="InterPro" id="IPR027417">
    <property type="entry name" value="P-loop_NTPase"/>
</dbReference>
<dbReference type="AlphaFoldDB" id="A0A9D2MBJ4"/>
<dbReference type="InterPro" id="IPR015854">
    <property type="entry name" value="ABC_transpr_LolD-like"/>
</dbReference>
<protein>
    <submittedName>
        <fullName evidence="1">Macrolide ABC transporter ATP-binding protein</fullName>
    </submittedName>
</protein>
<keyword evidence="1" id="KW-0067">ATP-binding</keyword>
<dbReference type="GO" id="GO:0005886">
    <property type="term" value="C:plasma membrane"/>
    <property type="evidence" value="ECO:0007669"/>
    <property type="project" value="TreeGrafter"/>
</dbReference>
<proteinExistence type="predicted"/>
<dbReference type="GO" id="GO:0022857">
    <property type="term" value="F:transmembrane transporter activity"/>
    <property type="evidence" value="ECO:0007669"/>
    <property type="project" value="TreeGrafter"/>
</dbReference>
<dbReference type="Proteomes" id="UP000824208">
    <property type="component" value="Unassembled WGS sequence"/>
</dbReference>
<dbReference type="Gene3D" id="3.40.50.300">
    <property type="entry name" value="P-loop containing nucleotide triphosphate hydrolases"/>
    <property type="match status" value="1"/>
</dbReference>
<feature type="non-terminal residue" evidence="1">
    <location>
        <position position="1"/>
    </location>
</feature>